<comment type="caution">
    <text evidence="3">The sequence shown here is derived from an EMBL/GenBank/DDBJ whole genome shotgun (WGS) entry which is preliminary data.</text>
</comment>
<gene>
    <name evidence="3" type="ORF">KUTeg_016214</name>
</gene>
<dbReference type="PANTHER" id="PTHR10796">
    <property type="entry name" value="PATCHED-RELATED"/>
    <property type="match status" value="1"/>
</dbReference>
<feature type="non-terminal residue" evidence="3">
    <location>
        <position position="127"/>
    </location>
</feature>
<evidence type="ECO:0000256" key="2">
    <source>
        <dbReference type="SAM" id="Phobius"/>
    </source>
</evidence>
<evidence type="ECO:0008006" key="5">
    <source>
        <dbReference type="Google" id="ProtNLM"/>
    </source>
</evidence>
<feature type="compositionally biased region" description="Basic and acidic residues" evidence="1">
    <location>
        <begin position="107"/>
        <end position="116"/>
    </location>
</feature>
<dbReference type="SUPFAM" id="SSF82866">
    <property type="entry name" value="Multidrug efflux transporter AcrB transmembrane domain"/>
    <property type="match status" value="1"/>
</dbReference>
<proteinExistence type="predicted"/>
<name>A0ABQ9ELA0_TEGGR</name>
<evidence type="ECO:0000313" key="4">
    <source>
        <dbReference type="Proteomes" id="UP001217089"/>
    </source>
</evidence>
<evidence type="ECO:0000313" key="3">
    <source>
        <dbReference type="EMBL" id="KAJ8305669.1"/>
    </source>
</evidence>
<organism evidence="3 4">
    <name type="scientific">Tegillarca granosa</name>
    <name type="common">Malaysian cockle</name>
    <name type="synonym">Anadara granosa</name>
    <dbReference type="NCBI Taxonomy" id="220873"/>
    <lineage>
        <taxon>Eukaryota</taxon>
        <taxon>Metazoa</taxon>
        <taxon>Spiralia</taxon>
        <taxon>Lophotrochozoa</taxon>
        <taxon>Mollusca</taxon>
        <taxon>Bivalvia</taxon>
        <taxon>Autobranchia</taxon>
        <taxon>Pteriomorphia</taxon>
        <taxon>Arcoida</taxon>
        <taxon>Arcoidea</taxon>
        <taxon>Arcidae</taxon>
        <taxon>Tegillarca</taxon>
    </lineage>
</organism>
<accession>A0ABQ9ELA0</accession>
<keyword evidence="2" id="KW-1133">Transmembrane helix</keyword>
<dbReference type="Gene3D" id="1.20.1640.10">
    <property type="entry name" value="Multidrug efflux transporter AcrB transmembrane domain"/>
    <property type="match status" value="1"/>
</dbReference>
<keyword evidence="4" id="KW-1185">Reference proteome</keyword>
<keyword evidence="2" id="KW-0472">Membrane</keyword>
<keyword evidence="2" id="KW-0812">Transmembrane</keyword>
<protein>
    <recommendedName>
        <fullName evidence="5">SSD domain-containing protein</fullName>
    </recommendedName>
</protein>
<feature type="region of interest" description="Disordered" evidence="1">
    <location>
        <begin position="107"/>
        <end position="127"/>
    </location>
</feature>
<dbReference type="Proteomes" id="UP001217089">
    <property type="component" value="Unassembled WGS sequence"/>
</dbReference>
<evidence type="ECO:0000256" key="1">
    <source>
        <dbReference type="SAM" id="MobiDB-lite"/>
    </source>
</evidence>
<dbReference type="InterPro" id="IPR051697">
    <property type="entry name" value="Patched_domain-protein"/>
</dbReference>
<sequence>MHFWGLTIDTVSSIQLILAIGLAVDYSAHIGHCFMTVNGTRDERVKATLVEIGAPVFSGGFSTFLAFVFFLVVVFGLFHGLAYLPTILSWFGPSPYLSADRRYQNESELKEVKPESSRQGIDNAAFN</sequence>
<dbReference type="PANTHER" id="PTHR10796:SF130">
    <property type="entry name" value="PATCHED DOMAIN-CONTAINING PROTEIN 3-LIKE PROTEIN"/>
    <property type="match status" value="1"/>
</dbReference>
<dbReference type="EMBL" id="JARBDR010000813">
    <property type="protein sequence ID" value="KAJ8305669.1"/>
    <property type="molecule type" value="Genomic_DNA"/>
</dbReference>
<feature type="transmembrane region" description="Helical" evidence="2">
    <location>
        <begin position="64"/>
        <end position="84"/>
    </location>
</feature>
<reference evidence="3 4" key="1">
    <citation type="submission" date="2022-12" db="EMBL/GenBank/DDBJ databases">
        <title>Chromosome-level genome of Tegillarca granosa.</title>
        <authorList>
            <person name="Kim J."/>
        </authorList>
    </citation>
    <scope>NUCLEOTIDE SEQUENCE [LARGE SCALE GENOMIC DNA]</scope>
    <source>
        <strain evidence="3">Teg-2019</strain>
        <tissue evidence="3">Adductor muscle</tissue>
    </source>
</reference>